<evidence type="ECO:0000313" key="2">
    <source>
        <dbReference type="Proteomes" id="UP000271374"/>
    </source>
</evidence>
<comment type="caution">
    <text evidence="1">The sequence shown here is derived from an EMBL/GenBank/DDBJ whole genome shotgun (WGS) entry which is preliminary data.</text>
</comment>
<dbReference type="Proteomes" id="UP000271374">
    <property type="component" value="Unassembled WGS sequence"/>
</dbReference>
<evidence type="ECO:0000313" key="1">
    <source>
        <dbReference type="EMBL" id="RTR36223.1"/>
    </source>
</evidence>
<sequence>MKTKNTIIVLSVVLNLVLGFMVYQETTKEDKGPVNVGLSFKEAVRAENYEVAKSLMSDGRKAHISNVTLEEINKVMGENTSFHTYEVLTFDNGEMVLLNLTPDKKYEIQDVKIVPEEVRGIFQYQEI</sequence>
<protein>
    <submittedName>
        <fullName evidence="1">Uncharacterized protein</fullName>
    </submittedName>
</protein>
<organism evidence="1 2">
    <name type="scientific">Bacillus yapensis</name>
    <dbReference type="NCBI Taxonomy" id="2492960"/>
    <lineage>
        <taxon>Bacteria</taxon>
        <taxon>Bacillati</taxon>
        <taxon>Bacillota</taxon>
        <taxon>Bacilli</taxon>
        <taxon>Bacillales</taxon>
        <taxon>Bacillaceae</taxon>
        <taxon>Bacillus</taxon>
    </lineage>
</organism>
<dbReference type="OrthoDB" id="2884543at2"/>
<proteinExistence type="predicted"/>
<dbReference type="AlphaFoldDB" id="A0A431WLB0"/>
<dbReference type="EMBL" id="RXNT01000001">
    <property type="protein sequence ID" value="RTR36223.1"/>
    <property type="molecule type" value="Genomic_DNA"/>
</dbReference>
<keyword evidence="2" id="KW-1185">Reference proteome</keyword>
<reference evidence="1 2" key="1">
    <citation type="submission" date="2018-12" db="EMBL/GenBank/DDBJ databases">
        <title>Bacillus yapensis draft genome sequence.</title>
        <authorList>
            <person name="Yu L."/>
            <person name="Xu X."/>
            <person name="Tang X."/>
        </authorList>
    </citation>
    <scope>NUCLEOTIDE SEQUENCE [LARGE SCALE GENOMIC DNA]</scope>
    <source>
        <strain evidence="1 2">XXST-01</strain>
    </source>
</reference>
<name>A0A431WLB0_9BACI</name>
<dbReference type="RefSeq" id="WP_126405430.1">
    <property type="nucleotide sequence ID" value="NZ_RXNT01000001.1"/>
</dbReference>
<gene>
    <name evidence="1" type="ORF">EKG37_01305</name>
</gene>
<accession>A0A431WLB0</accession>